<dbReference type="GO" id="GO:0006313">
    <property type="term" value="P:DNA transposition"/>
    <property type="evidence" value="ECO:0007669"/>
    <property type="project" value="InterPro"/>
</dbReference>
<dbReference type="Gene3D" id="1.10.10.10">
    <property type="entry name" value="Winged helix-like DNA-binding domain superfamily/Winged helix DNA-binding domain"/>
    <property type="match status" value="1"/>
</dbReference>
<protein>
    <submittedName>
        <fullName evidence="1">Transposase</fullName>
    </submittedName>
</protein>
<sequence length="46" mass="5240">MGKVTRKRYAAEFKSRVALEAIRGELTLAELVSKHGVHQTMIAQWK</sequence>
<reference evidence="1" key="2">
    <citation type="submission" date="2023-10" db="EMBL/GenBank/DDBJ databases">
        <title>Description of novel Gluconobacter species.</title>
        <authorList>
            <person name="Cleenwerck I."/>
            <person name="Cnockaert M."/>
            <person name="Borremans W."/>
            <person name="Wieme A.D."/>
            <person name="De Vuyst L."/>
            <person name="Vandamme P."/>
        </authorList>
    </citation>
    <scope>NUCLEOTIDE SEQUENCE</scope>
    <source>
        <strain evidence="1">LMG1408</strain>
    </source>
</reference>
<proteinExistence type="predicted"/>
<dbReference type="InterPro" id="IPR036388">
    <property type="entry name" value="WH-like_DNA-bd_sf"/>
</dbReference>
<dbReference type="SUPFAM" id="SSF48295">
    <property type="entry name" value="TrpR-like"/>
    <property type="match status" value="1"/>
</dbReference>
<dbReference type="Proteomes" id="UP000603665">
    <property type="component" value="Unassembled WGS sequence"/>
</dbReference>
<dbReference type="Pfam" id="PF01527">
    <property type="entry name" value="HTH_Tnp_1"/>
    <property type="match status" value="1"/>
</dbReference>
<organism evidence="1 2">
    <name type="scientific">Gluconobacter oxydans</name>
    <name type="common">Gluconobacter suboxydans</name>
    <dbReference type="NCBI Taxonomy" id="442"/>
    <lineage>
        <taxon>Bacteria</taxon>
        <taxon>Pseudomonadati</taxon>
        <taxon>Pseudomonadota</taxon>
        <taxon>Alphaproteobacteria</taxon>
        <taxon>Acetobacterales</taxon>
        <taxon>Acetobacteraceae</taxon>
        <taxon>Gluconobacter</taxon>
    </lineage>
</organism>
<accession>A0AB35ANV1</accession>
<gene>
    <name evidence="1" type="ORF">HKD20_08325</name>
</gene>
<evidence type="ECO:0000313" key="2">
    <source>
        <dbReference type="Proteomes" id="UP000603665"/>
    </source>
</evidence>
<evidence type="ECO:0000313" key="1">
    <source>
        <dbReference type="EMBL" id="MBF0856523.1"/>
    </source>
</evidence>
<dbReference type="GO" id="GO:0004803">
    <property type="term" value="F:transposase activity"/>
    <property type="evidence" value="ECO:0007669"/>
    <property type="project" value="InterPro"/>
</dbReference>
<feature type="non-terminal residue" evidence="1">
    <location>
        <position position="46"/>
    </location>
</feature>
<dbReference type="InterPro" id="IPR002514">
    <property type="entry name" value="Transposase_8"/>
</dbReference>
<dbReference type="EMBL" id="JABCQL010000012">
    <property type="protein sequence ID" value="MBF0856523.1"/>
    <property type="molecule type" value="Genomic_DNA"/>
</dbReference>
<dbReference type="InterPro" id="IPR010921">
    <property type="entry name" value="Trp_repressor/repl_initiator"/>
</dbReference>
<dbReference type="RefSeq" id="WP_194253179.1">
    <property type="nucleotide sequence ID" value="NZ_JABCQL010000012.1"/>
</dbReference>
<comment type="caution">
    <text evidence="1">The sequence shown here is derived from an EMBL/GenBank/DDBJ whole genome shotgun (WGS) entry which is preliminary data.</text>
</comment>
<dbReference type="AlphaFoldDB" id="A0AB35ANV1"/>
<reference evidence="1" key="1">
    <citation type="submission" date="2020-04" db="EMBL/GenBank/DDBJ databases">
        <authorList>
            <person name="Sombolestani A."/>
        </authorList>
    </citation>
    <scope>NUCLEOTIDE SEQUENCE</scope>
    <source>
        <strain evidence="1">LMG1408</strain>
    </source>
</reference>
<name>A0AB35ANV1_GLUOY</name>
<dbReference type="GO" id="GO:0043565">
    <property type="term" value="F:sequence-specific DNA binding"/>
    <property type="evidence" value="ECO:0007669"/>
    <property type="project" value="InterPro"/>
</dbReference>